<dbReference type="Proteomes" id="UP001420932">
    <property type="component" value="Unassembled WGS sequence"/>
</dbReference>
<organism evidence="2 3">
    <name type="scientific">Stephania yunnanensis</name>
    <dbReference type="NCBI Taxonomy" id="152371"/>
    <lineage>
        <taxon>Eukaryota</taxon>
        <taxon>Viridiplantae</taxon>
        <taxon>Streptophyta</taxon>
        <taxon>Embryophyta</taxon>
        <taxon>Tracheophyta</taxon>
        <taxon>Spermatophyta</taxon>
        <taxon>Magnoliopsida</taxon>
        <taxon>Ranunculales</taxon>
        <taxon>Menispermaceae</taxon>
        <taxon>Menispermoideae</taxon>
        <taxon>Cissampelideae</taxon>
        <taxon>Stephania</taxon>
    </lineage>
</organism>
<evidence type="ECO:0000256" key="1">
    <source>
        <dbReference type="SAM" id="MobiDB-lite"/>
    </source>
</evidence>
<dbReference type="EMBL" id="JBBNAF010000008">
    <property type="protein sequence ID" value="KAK9121803.1"/>
    <property type="molecule type" value="Genomic_DNA"/>
</dbReference>
<feature type="compositionally biased region" description="Polar residues" evidence="1">
    <location>
        <begin position="43"/>
        <end position="56"/>
    </location>
</feature>
<keyword evidence="3" id="KW-1185">Reference proteome</keyword>
<name>A0AAP0IVS8_9MAGN</name>
<reference evidence="2 3" key="1">
    <citation type="submission" date="2024-01" db="EMBL/GenBank/DDBJ databases">
        <title>Genome assemblies of Stephania.</title>
        <authorList>
            <person name="Yang L."/>
        </authorList>
    </citation>
    <scope>NUCLEOTIDE SEQUENCE [LARGE SCALE GENOMIC DNA]</scope>
    <source>
        <strain evidence="2">YNDBR</strain>
        <tissue evidence="2">Leaf</tissue>
    </source>
</reference>
<accession>A0AAP0IVS8</accession>
<feature type="region of interest" description="Disordered" evidence="1">
    <location>
        <begin position="37"/>
        <end position="56"/>
    </location>
</feature>
<evidence type="ECO:0000313" key="2">
    <source>
        <dbReference type="EMBL" id="KAK9121803.1"/>
    </source>
</evidence>
<evidence type="ECO:0000313" key="3">
    <source>
        <dbReference type="Proteomes" id="UP001420932"/>
    </source>
</evidence>
<sequence>MEVRLRISMNLVSNSSHDISANKVMPRQHEKPLWTNWMMPRGSSKQTTRQYTDSSQ</sequence>
<dbReference type="AlphaFoldDB" id="A0AAP0IVS8"/>
<gene>
    <name evidence="2" type="ORF">Syun_019420</name>
</gene>
<proteinExistence type="predicted"/>
<comment type="caution">
    <text evidence="2">The sequence shown here is derived from an EMBL/GenBank/DDBJ whole genome shotgun (WGS) entry which is preliminary data.</text>
</comment>
<protein>
    <submittedName>
        <fullName evidence="2">Uncharacterized protein</fullName>
    </submittedName>
</protein>